<dbReference type="EC" id="3.5.4.9" evidence="3"/>
<dbReference type="PRINTS" id="PR00085">
    <property type="entry name" value="THFDHDRGNASE"/>
</dbReference>
<evidence type="ECO:0000256" key="3">
    <source>
        <dbReference type="ARBA" id="ARBA00012776"/>
    </source>
</evidence>
<organism evidence="14 15">
    <name type="scientific">Corynebacterium appendicis CIP 107643</name>
    <dbReference type="NCBI Taxonomy" id="1161099"/>
    <lineage>
        <taxon>Bacteria</taxon>
        <taxon>Bacillati</taxon>
        <taxon>Actinomycetota</taxon>
        <taxon>Actinomycetes</taxon>
        <taxon>Mycobacteriales</taxon>
        <taxon>Corynebacteriaceae</taxon>
        <taxon>Corynebacterium</taxon>
    </lineage>
</organism>
<dbReference type="FunFam" id="3.40.50.10860:FF:000005">
    <property type="entry name" value="C-1-tetrahydrofolate synthase, cytoplasmic, putative"/>
    <property type="match status" value="1"/>
</dbReference>
<proteinExistence type="predicted"/>
<dbReference type="Proteomes" id="UP000186292">
    <property type="component" value="Unassembled WGS sequence"/>
</dbReference>
<dbReference type="PANTHER" id="PTHR48099:SF5">
    <property type="entry name" value="C-1-TETRAHYDROFOLATE SYNTHASE, CYTOPLASMIC"/>
    <property type="match status" value="1"/>
</dbReference>
<keyword evidence="11" id="KW-0486">Methionine biosynthesis</keyword>
<keyword evidence="10" id="KW-0368">Histidine biosynthesis</keyword>
<accession>A0A1N7J1C9</accession>
<dbReference type="GO" id="GO:0009086">
    <property type="term" value="P:methionine biosynthetic process"/>
    <property type="evidence" value="ECO:0007669"/>
    <property type="project" value="UniProtKB-KW"/>
</dbReference>
<dbReference type="GO" id="GO:0006164">
    <property type="term" value="P:purine nucleotide biosynthetic process"/>
    <property type="evidence" value="ECO:0007669"/>
    <property type="project" value="UniProtKB-KW"/>
</dbReference>
<keyword evidence="7 14" id="KW-0378">Hydrolase</keyword>
<name>A0A1N7J1C9_9CORY</name>
<dbReference type="Gene3D" id="3.40.50.10860">
    <property type="entry name" value="Leucine Dehydrogenase, chain A, domain 1"/>
    <property type="match status" value="1"/>
</dbReference>
<evidence type="ECO:0000256" key="8">
    <source>
        <dbReference type="ARBA" id="ARBA00022857"/>
    </source>
</evidence>
<sequence>MTAIKLDGKRYREEIFADLKARVKALGENYGVTPGLATVLVGDDPASQNYVRMKHKDCEELGVASIQKQLSADASQDELESLIEELNADPAVTGYIVQLPLPKHLNENRVLELVNPGKTPMGYTPSTWEN</sequence>
<dbReference type="GO" id="GO:0000105">
    <property type="term" value="P:L-histidine biosynthetic process"/>
    <property type="evidence" value="ECO:0007669"/>
    <property type="project" value="UniProtKB-KW"/>
</dbReference>
<dbReference type="InterPro" id="IPR000672">
    <property type="entry name" value="THF_DH/CycHdrlase"/>
</dbReference>
<evidence type="ECO:0000259" key="13">
    <source>
        <dbReference type="Pfam" id="PF00763"/>
    </source>
</evidence>
<evidence type="ECO:0000256" key="4">
    <source>
        <dbReference type="ARBA" id="ARBA00022563"/>
    </source>
</evidence>
<keyword evidence="15" id="KW-1185">Reference proteome</keyword>
<dbReference type="GO" id="GO:0004488">
    <property type="term" value="F:methylenetetrahydrofolate dehydrogenase (NADP+) activity"/>
    <property type="evidence" value="ECO:0007669"/>
    <property type="project" value="InterPro"/>
</dbReference>
<dbReference type="EMBL" id="FTOF01000003">
    <property type="protein sequence ID" value="SIS43188.1"/>
    <property type="molecule type" value="Genomic_DNA"/>
</dbReference>
<dbReference type="AlphaFoldDB" id="A0A1N7J1C9"/>
<evidence type="ECO:0000256" key="1">
    <source>
        <dbReference type="ARBA" id="ARBA00004777"/>
    </source>
</evidence>
<reference evidence="15" key="1">
    <citation type="submission" date="2017-01" db="EMBL/GenBank/DDBJ databases">
        <authorList>
            <person name="Varghese N."/>
            <person name="Submissions S."/>
        </authorList>
    </citation>
    <scope>NUCLEOTIDE SEQUENCE [LARGE SCALE GENOMIC DNA]</scope>
    <source>
        <strain evidence="15">DSM 44531</strain>
    </source>
</reference>
<evidence type="ECO:0000256" key="6">
    <source>
        <dbReference type="ARBA" id="ARBA00022755"/>
    </source>
</evidence>
<dbReference type="PANTHER" id="PTHR48099">
    <property type="entry name" value="C-1-TETRAHYDROFOLATE SYNTHASE, CYTOPLASMIC-RELATED"/>
    <property type="match status" value="1"/>
</dbReference>
<evidence type="ECO:0000256" key="7">
    <source>
        <dbReference type="ARBA" id="ARBA00022801"/>
    </source>
</evidence>
<evidence type="ECO:0000313" key="15">
    <source>
        <dbReference type="Proteomes" id="UP000186292"/>
    </source>
</evidence>
<evidence type="ECO:0000256" key="5">
    <source>
        <dbReference type="ARBA" id="ARBA00022605"/>
    </source>
</evidence>
<keyword evidence="4" id="KW-0554">One-carbon metabolism</keyword>
<keyword evidence="8" id="KW-0521">NADP</keyword>
<comment type="subunit">
    <text evidence="2">Homodimer.</text>
</comment>
<keyword evidence="12" id="KW-0511">Multifunctional enzyme</keyword>
<dbReference type="GO" id="GO:0005829">
    <property type="term" value="C:cytosol"/>
    <property type="evidence" value="ECO:0007669"/>
    <property type="project" value="TreeGrafter"/>
</dbReference>
<evidence type="ECO:0000256" key="12">
    <source>
        <dbReference type="ARBA" id="ARBA00023268"/>
    </source>
</evidence>
<evidence type="ECO:0000256" key="9">
    <source>
        <dbReference type="ARBA" id="ARBA00023002"/>
    </source>
</evidence>
<evidence type="ECO:0000256" key="10">
    <source>
        <dbReference type="ARBA" id="ARBA00023102"/>
    </source>
</evidence>
<comment type="pathway">
    <text evidence="1">One-carbon metabolism; tetrahydrofolate interconversion.</text>
</comment>
<evidence type="ECO:0000313" key="14">
    <source>
        <dbReference type="EMBL" id="SIS43188.1"/>
    </source>
</evidence>
<evidence type="ECO:0000256" key="2">
    <source>
        <dbReference type="ARBA" id="ARBA00011738"/>
    </source>
</evidence>
<dbReference type="STRING" id="1161099.SAMN05444817_103136"/>
<protein>
    <recommendedName>
        <fullName evidence="3">methenyltetrahydrofolate cyclohydrolase</fullName>
        <ecNumber evidence="3">3.5.4.9</ecNumber>
    </recommendedName>
</protein>
<dbReference type="SUPFAM" id="SSF53223">
    <property type="entry name" value="Aminoacid dehydrogenase-like, N-terminal domain"/>
    <property type="match status" value="1"/>
</dbReference>
<dbReference type="Pfam" id="PF00763">
    <property type="entry name" value="THF_DHG_CYH"/>
    <property type="match status" value="1"/>
</dbReference>
<keyword evidence="9" id="KW-0560">Oxidoreductase</keyword>
<keyword evidence="6" id="KW-0658">Purine biosynthesis</keyword>
<dbReference type="InterPro" id="IPR046346">
    <property type="entry name" value="Aminoacid_DH-like_N_sf"/>
</dbReference>
<feature type="domain" description="Tetrahydrofolate dehydrogenase/cyclohydrolase catalytic" evidence="13">
    <location>
        <begin position="6"/>
        <end position="118"/>
    </location>
</feature>
<dbReference type="GO" id="GO:0004477">
    <property type="term" value="F:methenyltetrahydrofolate cyclohydrolase activity"/>
    <property type="evidence" value="ECO:0007669"/>
    <property type="project" value="UniProtKB-EC"/>
</dbReference>
<dbReference type="GO" id="GO:0035999">
    <property type="term" value="P:tetrahydrofolate interconversion"/>
    <property type="evidence" value="ECO:0007669"/>
    <property type="project" value="TreeGrafter"/>
</dbReference>
<gene>
    <name evidence="14" type="ORF">SAMN05444817_103136</name>
</gene>
<dbReference type="InterPro" id="IPR020630">
    <property type="entry name" value="THF_DH/CycHdrlase_cat_dom"/>
</dbReference>
<keyword evidence="5" id="KW-0028">Amino-acid biosynthesis</keyword>
<evidence type="ECO:0000256" key="11">
    <source>
        <dbReference type="ARBA" id="ARBA00023167"/>
    </source>
</evidence>